<dbReference type="GO" id="GO:0006355">
    <property type="term" value="P:regulation of DNA-templated transcription"/>
    <property type="evidence" value="ECO:0007669"/>
    <property type="project" value="InterPro"/>
</dbReference>
<dbReference type="Proteomes" id="UP001327560">
    <property type="component" value="Chromosome 4"/>
</dbReference>
<dbReference type="PANTHER" id="PTHR31744">
    <property type="entry name" value="PROTEIN CUP-SHAPED COTYLEDON 2-RELATED"/>
    <property type="match status" value="1"/>
</dbReference>
<evidence type="ECO:0000256" key="2">
    <source>
        <dbReference type="ARBA" id="ARBA00004167"/>
    </source>
</evidence>
<keyword evidence="8" id="KW-0010">Activator</keyword>
<proteinExistence type="predicted"/>
<evidence type="ECO:0000256" key="6">
    <source>
        <dbReference type="ARBA" id="ARBA00023125"/>
    </source>
</evidence>
<dbReference type="InterPro" id="IPR003441">
    <property type="entry name" value="NAC-dom"/>
</dbReference>
<keyword evidence="7 12" id="KW-0472">Membrane</keyword>
<dbReference type="Pfam" id="PF02365">
    <property type="entry name" value="NAM"/>
    <property type="match status" value="1"/>
</dbReference>
<name>A0AAQ3KD02_9LILI</name>
<keyword evidence="10" id="KW-0539">Nucleus</keyword>
<sequence length="629" mass="69637">MVVREMAVLSAESLPLGFRFRPTDVELVNHYLKGKISGRIKSEVEVIPEIDVCKYEPWDLPDKSIIKSNDSEWFFFAPRDRKYSNGNRSNRATKAGYWKSTGKDRMIKYKIPGSAIIGSKKTLVFHQGRAPKGARTNWIIHEYRTADSELESGEQGGFVLCRLFKKPGKAEERTQISDIDELERTTEGDDMEDSSGLSSATTMLSPAGTQHGVDVIAEPVTPFEQKPPALVLQENLQPLPQTSDVKSSNVSDLLADKVDFAGTYTSNQEKNHCNGTVVSDAADHEIDETTEVDFSLSLEDFTKFLPKCDDLACDDFNNISSELPNMGNTFYGGLNQNFLPELKQSDYADDDSIKEFLESVLCDPEECSPEVSNTSNGITTMPDGEVQNGVIPDYSPWHLHSIKDKEGIGFSGEVYIPPICSSSMPHGINQFSVFPNQNFGQNVPLMDENPLHQESAKMDNFDSPRIQIRSHKNLSDSTRSTEQGLATRRIRLQKFVHKGSVPRTDHVLSSTNGDILKLVVSEVRQITEHQFCGEKSSKVFASSNAKDIPSHAPTVSSAIKSSPEVCAESRSKRLGLRTRWARKDDGSTRGQSLDSVATSAGSHAPIKTILIISALLLFAFLGLSWCLRS</sequence>
<dbReference type="InterPro" id="IPR036093">
    <property type="entry name" value="NAC_dom_sf"/>
</dbReference>
<evidence type="ECO:0000313" key="14">
    <source>
        <dbReference type="EMBL" id="WOL05749.1"/>
    </source>
</evidence>
<feature type="compositionally biased region" description="Polar residues" evidence="11">
    <location>
        <begin position="588"/>
        <end position="597"/>
    </location>
</feature>
<feature type="domain" description="NAC" evidence="13">
    <location>
        <begin position="14"/>
        <end position="166"/>
    </location>
</feature>
<feature type="region of interest" description="Disordered" evidence="11">
    <location>
        <begin position="172"/>
        <end position="206"/>
    </location>
</feature>
<dbReference type="GO" id="GO:0000976">
    <property type="term" value="F:transcription cis-regulatory region binding"/>
    <property type="evidence" value="ECO:0007669"/>
    <property type="project" value="UniProtKB-ARBA"/>
</dbReference>
<keyword evidence="5" id="KW-0805">Transcription regulation</keyword>
<feature type="transmembrane region" description="Helical" evidence="12">
    <location>
        <begin position="609"/>
        <end position="627"/>
    </location>
</feature>
<evidence type="ECO:0000256" key="11">
    <source>
        <dbReference type="SAM" id="MobiDB-lite"/>
    </source>
</evidence>
<evidence type="ECO:0000256" key="8">
    <source>
        <dbReference type="ARBA" id="ARBA00023159"/>
    </source>
</evidence>
<keyword evidence="4 12" id="KW-1133">Transmembrane helix</keyword>
<organism evidence="14 15">
    <name type="scientific">Canna indica</name>
    <name type="common">Indian-shot</name>
    <dbReference type="NCBI Taxonomy" id="4628"/>
    <lineage>
        <taxon>Eukaryota</taxon>
        <taxon>Viridiplantae</taxon>
        <taxon>Streptophyta</taxon>
        <taxon>Embryophyta</taxon>
        <taxon>Tracheophyta</taxon>
        <taxon>Spermatophyta</taxon>
        <taxon>Magnoliopsida</taxon>
        <taxon>Liliopsida</taxon>
        <taxon>Zingiberales</taxon>
        <taxon>Cannaceae</taxon>
        <taxon>Canna</taxon>
    </lineage>
</organism>
<dbReference type="SUPFAM" id="SSF101941">
    <property type="entry name" value="NAC domain"/>
    <property type="match status" value="1"/>
</dbReference>
<evidence type="ECO:0000313" key="15">
    <source>
        <dbReference type="Proteomes" id="UP001327560"/>
    </source>
</evidence>
<keyword evidence="9" id="KW-0804">Transcription</keyword>
<comment type="subcellular location">
    <subcellularLocation>
        <location evidence="2">Membrane</location>
        <topology evidence="2">Single-pass membrane protein</topology>
    </subcellularLocation>
    <subcellularLocation>
        <location evidence="1">Nucleus</location>
    </subcellularLocation>
</comment>
<dbReference type="AlphaFoldDB" id="A0AAQ3KD02"/>
<feature type="region of interest" description="Disordered" evidence="11">
    <location>
        <begin position="577"/>
        <end position="597"/>
    </location>
</feature>
<evidence type="ECO:0000256" key="1">
    <source>
        <dbReference type="ARBA" id="ARBA00004123"/>
    </source>
</evidence>
<evidence type="ECO:0000256" key="5">
    <source>
        <dbReference type="ARBA" id="ARBA00023015"/>
    </source>
</evidence>
<evidence type="ECO:0000256" key="12">
    <source>
        <dbReference type="SAM" id="Phobius"/>
    </source>
</evidence>
<dbReference type="Gene3D" id="2.170.150.80">
    <property type="entry name" value="NAC domain"/>
    <property type="match status" value="1"/>
</dbReference>
<evidence type="ECO:0000256" key="10">
    <source>
        <dbReference type="ARBA" id="ARBA00023242"/>
    </source>
</evidence>
<keyword evidence="15" id="KW-1185">Reference proteome</keyword>
<dbReference type="GO" id="GO:0016020">
    <property type="term" value="C:membrane"/>
    <property type="evidence" value="ECO:0007669"/>
    <property type="project" value="UniProtKB-SubCell"/>
</dbReference>
<dbReference type="PANTHER" id="PTHR31744:SF216">
    <property type="entry name" value="NAC TRANSCRIPTION FACTOR"/>
    <property type="match status" value="1"/>
</dbReference>
<keyword evidence="6" id="KW-0238">DNA-binding</keyword>
<feature type="compositionally biased region" description="Polar residues" evidence="11">
    <location>
        <begin position="195"/>
        <end position="206"/>
    </location>
</feature>
<dbReference type="EMBL" id="CP136893">
    <property type="protein sequence ID" value="WOL05749.1"/>
    <property type="molecule type" value="Genomic_DNA"/>
</dbReference>
<evidence type="ECO:0000259" key="13">
    <source>
        <dbReference type="PROSITE" id="PS51005"/>
    </source>
</evidence>
<evidence type="ECO:0000256" key="3">
    <source>
        <dbReference type="ARBA" id="ARBA00022692"/>
    </source>
</evidence>
<gene>
    <name evidence="14" type="ORF">Cni_G14480</name>
</gene>
<evidence type="ECO:0000256" key="7">
    <source>
        <dbReference type="ARBA" id="ARBA00023136"/>
    </source>
</evidence>
<dbReference type="FunFam" id="2.170.150.80:FF:000002">
    <property type="entry name" value="Nac domain-containing protein 86"/>
    <property type="match status" value="1"/>
</dbReference>
<dbReference type="PROSITE" id="PS51005">
    <property type="entry name" value="NAC"/>
    <property type="match status" value="1"/>
</dbReference>
<reference evidence="14 15" key="1">
    <citation type="submission" date="2023-10" db="EMBL/GenBank/DDBJ databases">
        <title>Chromosome-scale genome assembly provides insights into flower coloration mechanisms of Canna indica.</title>
        <authorList>
            <person name="Li C."/>
        </authorList>
    </citation>
    <scope>NUCLEOTIDE SEQUENCE [LARGE SCALE GENOMIC DNA]</scope>
    <source>
        <tissue evidence="14">Flower</tissue>
    </source>
</reference>
<evidence type="ECO:0000256" key="9">
    <source>
        <dbReference type="ARBA" id="ARBA00023163"/>
    </source>
</evidence>
<accession>A0AAQ3KD02</accession>
<keyword evidence="3 12" id="KW-0812">Transmembrane</keyword>
<protein>
    <submittedName>
        <fullName evidence="14">NAC domain-containing protein</fullName>
    </submittedName>
</protein>
<dbReference type="GO" id="GO:0005634">
    <property type="term" value="C:nucleus"/>
    <property type="evidence" value="ECO:0007669"/>
    <property type="project" value="UniProtKB-SubCell"/>
</dbReference>
<evidence type="ECO:0000256" key="4">
    <source>
        <dbReference type="ARBA" id="ARBA00022989"/>
    </source>
</evidence>